<evidence type="ECO:0000256" key="9">
    <source>
        <dbReference type="ARBA" id="ARBA00048816"/>
    </source>
</evidence>
<keyword evidence="5" id="KW-0547">Nucleotide-binding</keyword>
<dbReference type="EMBL" id="CAEZSR010000161">
    <property type="protein sequence ID" value="CAB4582091.1"/>
    <property type="molecule type" value="Genomic_DNA"/>
</dbReference>
<dbReference type="CDD" id="cd01744">
    <property type="entry name" value="GATase1_CPSase"/>
    <property type="match status" value="1"/>
</dbReference>
<protein>
    <recommendedName>
        <fullName evidence="3">carbamoyl-phosphate synthase (glutamine-hydrolyzing)</fullName>
        <ecNumber evidence="3">6.3.5.5</ecNumber>
    </recommendedName>
    <alternativeName>
        <fullName evidence="8">Arginine-specific carbamoyl phosphate synthetase, glutamine chain</fullName>
    </alternativeName>
</protein>
<evidence type="ECO:0000256" key="6">
    <source>
        <dbReference type="ARBA" id="ARBA00022840"/>
    </source>
</evidence>
<evidence type="ECO:0000256" key="8">
    <source>
        <dbReference type="ARBA" id="ARBA00044340"/>
    </source>
</evidence>
<reference evidence="11" key="1">
    <citation type="submission" date="2020-05" db="EMBL/GenBank/DDBJ databases">
        <authorList>
            <person name="Chiriac C."/>
            <person name="Salcher M."/>
            <person name="Ghai R."/>
            <person name="Kavagutti S V."/>
        </authorList>
    </citation>
    <scope>NUCLEOTIDE SEQUENCE</scope>
</reference>
<dbReference type="PANTHER" id="PTHR43418">
    <property type="entry name" value="MULTIFUNCTIONAL TRYPTOPHAN BIOSYNTHESIS PROTEIN-RELATED"/>
    <property type="match status" value="1"/>
</dbReference>
<evidence type="ECO:0000256" key="4">
    <source>
        <dbReference type="ARBA" id="ARBA00022598"/>
    </source>
</evidence>
<evidence type="ECO:0000256" key="5">
    <source>
        <dbReference type="ARBA" id="ARBA00022741"/>
    </source>
</evidence>
<dbReference type="EC" id="6.3.5.5" evidence="3"/>
<organism evidence="11">
    <name type="scientific">freshwater metagenome</name>
    <dbReference type="NCBI Taxonomy" id="449393"/>
    <lineage>
        <taxon>unclassified sequences</taxon>
        <taxon>metagenomes</taxon>
        <taxon>ecological metagenomes</taxon>
    </lineage>
</organism>
<dbReference type="InterPro" id="IPR035686">
    <property type="entry name" value="CPSase_GATase1"/>
</dbReference>
<dbReference type="InterPro" id="IPR006274">
    <property type="entry name" value="CarbamoylP_synth_ssu"/>
</dbReference>
<accession>A0A6J6EZX4</accession>
<dbReference type="PRINTS" id="PR00099">
    <property type="entry name" value="CPSGATASE"/>
</dbReference>
<dbReference type="PROSITE" id="PS51273">
    <property type="entry name" value="GATASE_TYPE_1"/>
    <property type="match status" value="1"/>
</dbReference>
<dbReference type="NCBIfam" id="NF009475">
    <property type="entry name" value="PRK12838.1"/>
    <property type="match status" value="1"/>
</dbReference>
<dbReference type="InterPro" id="IPR017926">
    <property type="entry name" value="GATASE"/>
</dbReference>
<dbReference type="PRINTS" id="PR00097">
    <property type="entry name" value="ANTSNTHASEII"/>
</dbReference>
<dbReference type="PRINTS" id="PR00096">
    <property type="entry name" value="GATASE"/>
</dbReference>
<name>A0A6J6EZX4_9ZZZZ</name>
<keyword evidence="6" id="KW-0067">ATP-binding</keyword>
<proteinExistence type="inferred from homology"/>
<dbReference type="GO" id="GO:0006207">
    <property type="term" value="P:'de novo' pyrimidine nucleobase biosynthetic process"/>
    <property type="evidence" value="ECO:0007669"/>
    <property type="project" value="InterPro"/>
</dbReference>
<dbReference type="GO" id="GO:0005524">
    <property type="term" value="F:ATP binding"/>
    <property type="evidence" value="ECO:0007669"/>
    <property type="project" value="UniProtKB-KW"/>
</dbReference>
<dbReference type="SUPFAM" id="SSF52317">
    <property type="entry name" value="Class I glutamine amidotransferase-like"/>
    <property type="match status" value="1"/>
</dbReference>
<dbReference type="Pfam" id="PF00988">
    <property type="entry name" value="CPSase_sm_chain"/>
    <property type="match status" value="1"/>
</dbReference>
<evidence type="ECO:0000256" key="7">
    <source>
        <dbReference type="ARBA" id="ARBA00022962"/>
    </source>
</evidence>
<evidence type="ECO:0000259" key="10">
    <source>
        <dbReference type="SMART" id="SM01097"/>
    </source>
</evidence>
<evidence type="ECO:0000313" key="11">
    <source>
        <dbReference type="EMBL" id="CAB4582091.1"/>
    </source>
</evidence>
<dbReference type="Pfam" id="PF00117">
    <property type="entry name" value="GATase"/>
    <property type="match status" value="1"/>
</dbReference>
<dbReference type="InterPro" id="IPR050472">
    <property type="entry name" value="Anth_synth/Amidotransfase"/>
</dbReference>
<evidence type="ECO:0000256" key="3">
    <source>
        <dbReference type="ARBA" id="ARBA00012738"/>
    </source>
</evidence>
<dbReference type="InterPro" id="IPR036480">
    <property type="entry name" value="CarbP_synth_ssu_N_sf"/>
</dbReference>
<evidence type="ECO:0000256" key="2">
    <source>
        <dbReference type="ARBA" id="ARBA00007800"/>
    </source>
</evidence>
<comment type="catalytic activity">
    <reaction evidence="9">
        <text>hydrogencarbonate + L-glutamine + 2 ATP + H2O = carbamoyl phosphate + L-glutamate + 2 ADP + phosphate + 2 H(+)</text>
        <dbReference type="Rhea" id="RHEA:18633"/>
        <dbReference type="ChEBI" id="CHEBI:15377"/>
        <dbReference type="ChEBI" id="CHEBI:15378"/>
        <dbReference type="ChEBI" id="CHEBI:17544"/>
        <dbReference type="ChEBI" id="CHEBI:29985"/>
        <dbReference type="ChEBI" id="CHEBI:30616"/>
        <dbReference type="ChEBI" id="CHEBI:43474"/>
        <dbReference type="ChEBI" id="CHEBI:58228"/>
        <dbReference type="ChEBI" id="CHEBI:58359"/>
        <dbReference type="ChEBI" id="CHEBI:456216"/>
        <dbReference type="EC" id="6.3.5.5"/>
    </reaction>
</comment>
<dbReference type="Gene3D" id="3.40.50.880">
    <property type="match status" value="1"/>
</dbReference>
<dbReference type="InterPro" id="IPR002474">
    <property type="entry name" value="CarbamoylP_synth_ssu_N"/>
</dbReference>
<dbReference type="SUPFAM" id="SSF52021">
    <property type="entry name" value="Carbamoyl phosphate synthetase, small subunit N-terminal domain"/>
    <property type="match status" value="1"/>
</dbReference>
<comment type="similarity">
    <text evidence="2">Belongs to the CarA family.</text>
</comment>
<keyword evidence="7" id="KW-0315">Glutamine amidotransferase</keyword>
<dbReference type="NCBIfam" id="TIGR01368">
    <property type="entry name" value="CPSaseIIsmall"/>
    <property type="match status" value="1"/>
</dbReference>
<dbReference type="AlphaFoldDB" id="A0A6J6EZX4"/>
<dbReference type="Gene3D" id="3.50.30.20">
    <property type="entry name" value="Carbamoyl-phosphate synthase small subunit, N-terminal domain"/>
    <property type="match status" value="1"/>
</dbReference>
<dbReference type="GO" id="GO:0006541">
    <property type="term" value="P:glutamine metabolic process"/>
    <property type="evidence" value="ECO:0007669"/>
    <property type="project" value="InterPro"/>
</dbReference>
<gene>
    <name evidence="11" type="ORF">UFOPK1493_03159</name>
</gene>
<feature type="domain" description="Carbamoyl-phosphate synthase small subunit N-terminal" evidence="10">
    <location>
        <begin position="7"/>
        <end position="140"/>
    </location>
</feature>
<sequence>MSRPAPIPAALVLADGSVFEGEHLGATVPGGVSSGEVVFNTVLAGYQEVITDPSYAGQIITFTATHIGNYGVNTTDFESRRPFCRGVIVRELARRHSNQRAEASLDAMLTRYGIAGIGGIDTRRLTRLLRDTGAMPGAFGPLAGDHAVDEAALRAAAAAEPGTNGVDLVAQVTTPEPYTVGDGPRTIVAYDFGIKHAILRDLAGLGRVHVVPATTSAADVLALRPTGVFLSNGPGDPEVVTSGVQAIRELVGEVPVFGICLGHQLLSLAIGGTTFKLPFGHHGGNHPVRHEASGRIEITSQNHNFCVDPASIAGRAEVTHLNLNDHTVEGMRVVGAPAFSVQYHPEAGPGPHDAKYLFAMFAAMMDDPAAFVAGRPVGAALGSNRSGYGAPNLLAPELGVA</sequence>
<evidence type="ECO:0000256" key="1">
    <source>
        <dbReference type="ARBA" id="ARBA00005077"/>
    </source>
</evidence>
<dbReference type="PANTHER" id="PTHR43418:SF7">
    <property type="entry name" value="CARBAMOYL-PHOSPHATE SYNTHASE SMALL CHAIN"/>
    <property type="match status" value="1"/>
</dbReference>
<keyword evidence="4" id="KW-0436">Ligase</keyword>
<dbReference type="SMART" id="SM01097">
    <property type="entry name" value="CPSase_sm_chain"/>
    <property type="match status" value="1"/>
</dbReference>
<dbReference type="InterPro" id="IPR029062">
    <property type="entry name" value="Class_I_gatase-like"/>
</dbReference>
<dbReference type="GO" id="GO:0004088">
    <property type="term" value="F:carbamoyl-phosphate synthase (glutamine-hydrolyzing) activity"/>
    <property type="evidence" value="ECO:0007669"/>
    <property type="project" value="UniProtKB-EC"/>
</dbReference>
<comment type="pathway">
    <text evidence="1">Amino-acid biosynthesis; L-arginine biosynthesis; carbamoyl phosphate from bicarbonate: step 1/1.</text>
</comment>
<dbReference type="HAMAP" id="MF_01209">
    <property type="entry name" value="CPSase_S_chain"/>
    <property type="match status" value="1"/>
</dbReference>